<gene>
    <name evidence="1" type="ORF">Val02_53300</name>
</gene>
<keyword evidence="2" id="KW-1185">Reference proteome</keyword>
<accession>A0A8J4DS86</accession>
<reference evidence="1" key="1">
    <citation type="submission" date="2021-01" db="EMBL/GenBank/DDBJ databases">
        <title>Whole genome shotgun sequence of Virgisporangium aliadipatigenens NBRC 105644.</title>
        <authorList>
            <person name="Komaki H."/>
            <person name="Tamura T."/>
        </authorList>
    </citation>
    <scope>NUCLEOTIDE SEQUENCE</scope>
    <source>
        <strain evidence="1">NBRC 105644</strain>
    </source>
</reference>
<organism evidence="1 2">
    <name type="scientific">Virgisporangium aliadipatigenens</name>
    <dbReference type="NCBI Taxonomy" id="741659"/>
    <lineage>
        <taxon>Bacteria</taxon>
        <taxon>Bacillati</taxon>
        <taxon>Actinomycetota</taxon>
        <taxon>Actinomycetes</taxon>
        <taxon>Micromonosporales</taxon>
        <taxon>Micromonosporaceae</taxon>
        <taxon>Virgisporangium</taxon>
    </lineage>
</organism>
<comment type="caution">
    <text evidence="1">The sequence shown here is derived from an EMBL/GenBank/DDBJ whole genome shotgun (WGS) entry which is preliminary data.</text>
</comment>
<dbReference type="EMBL" id="BOPF01000020">
    <property type="protein sequence ID" value="GIJ48444.1"/>
    <property type="molecule type" value="Genomic_DNA"/>
</dbReference>
<dbReference type="AlphaFoldDB" id="A0A8J4DS86"/>
<evidence type="ECO:0000313" key="1">
    <source>
        <dbReference type="EMBL" id="GIJ48444.1"/>
    </source>
</evidence>
<evidence type="ECO:0000313" key="2">
    <source>
        <dbReference type="Proteomes" id="UP000619260"/>
    </source>
</evidence>
<protein>
    <submittedName>
        <fullName evidence="1">Uncharacterized protein</fullName>
    </submittedName>
</protein>
<sequence length="84" mass="8887">MLGLSVAGVMAASPAQAYCKYSYLSVGSAYAEAYAQTADCSWQSRSYARHGSLVSGWTAWATVSSHAFADQGTASSAYAENQFR</sequence>
<dbReference type="Proteomes" id="UP000619260">
    <property type="component" value="Unassembled WGS sequence"/>
</dbReference>
<name>A0A8J4DS86_9ACTN</name>
<proteinExistence type="predicted"/>